<protein>
    <submittedName>
        <fullName evidence="3">Phosphohydrolase</fullName>
    </submittedName>
</protein>
<dbReference type="Pfam" id="PF01966">
    <property type="entry name" value="HD"/>
    <property type="match status" value="1"/>
</dbReference>
<reference evidence="3 4" key="1">
    <citation type="submission" date="2014-07" db="EMBL/GenBank/DDBJ databases">
        <title>Draft genome sequence of Thalassospira profundimaris 35.</title>
        <authorList>
            <person name="Lai Q."/>
            <person name="Shao Z."/>
        </authorList>
    </citation>
    <scope>NUCLEOTIDE SEQUENCE [LARGE SCALE GENOMIC DNA]</scope>
    <source>
        <strain evidence="3 4">35</strain>
    </source>
</reference>
<dbReference type="SUPFAM" id="SSF109604">
    <property type="entry name" value="HD-domain/PDEase-like"/>
    <property type="match status" value="1"/>
</dbReference>
<evidence type="ECO:0000313" key="4">
    <source>
        <dbReference type="Proteomes" id="UP000253226"/>
    </source>
</evidence>
<evidence type="ECO:0000256" key="1">
    <source>
        <dbReference type="SAM" id="MobiDB-lite"/>
    </source>
</evidence>
<dbReference type="GO" id="GO:0008832">
    <property type="term" value="F:dGTPase activity"/>
    <property type="evidence" value="ECO:0007669"/>
    <property type="project" value="TreeGrafter"/>
</dbReference>
<proteinExistence type="predicted"/>
<dbReference type="CDD" id="cd00077">
    <property type="entry name" value="HDc"/>
    <property type="match status" value="1"/>
</dbReference>
<organism evidence="3 4">
    <name type="scientific">Thalassospira profundimaris</name>
    <dbReference type="NCBI Taxonomy" id="502049"/>
    <lineage>
        <taxon>Bacteria</taxon>
        <taxon>Pseudomonadati</taxon>
        <taxon>Pseudomonadota</taxon>
        <taxon>Alphaproteobacteria</taxon>
        <taxon>Rhodospirillales</taxon>
        <taxon>Thalassospiraceae</taxon>
        <taxon>Thalassospira</taxon>
    </lineage>
</organism>
<feature type="region of interest" description="Disordered" evidence="1">
    <location>
        <begin position="1"/>
        <end position="39"/>
    </location>
</feature>
<dbReference type="AlphaFoldDB" id="A0A367WEJ3"/>
<dbReference type="Gene3D" id="1.10.3210.10">
    <property type="entry name" value="Hypothetical protein af1432"/>
    <property type="match status" value="1"/>
</dbReference>
<dbReference type="RefSeq" id="WP_114100783.1">
    <property type="nucleotide sequence ID" value="NZ_JPWF01000001.1"/>
</dbReference>
<gene>
    <name evidence="3" type="ORF">TH19_02200</name>
</gene>
<dbReference type="SMART" id="SM00471">
    <property type="entry name" value="HDc"/>
    <property type="match status" value="1"/>
</dbReference>
<dbReference type="OrthoDB" id="9803619at2"/>
<dbReference type="Proteomes" id="UP000253226">
    <property type="component" value="Unassembled WGS sequence"/>
</dbReference>
<dbReference type="PANTHER" id="PTHR11373">
    <property type="entry name" value="DEOXYNUCLEOSIDE TRIPHOSPHATE TRIPHOSPHOHYDROLASE"/>
    <property type="match status" value="1"/>
</dbReference>
<evidence type="ECO:0000313" key="3">
    <source>
        <dbReference type="EMBL" id="RCK39876.1"/>
    </source>
</evidence>
<name>A0A367WEJ3_9PROT</name>
<keyword evidence="3" id="KW-0378">Hydrolase</keyword>
<dbReference type="InterPro" id="IPR003607">
    <property type="entry name" value="HD/PDEase_dom"/>
</dbReference>
<accession>A0A367WEJ3</accession>
<dbReference type="InterPro" id="IPR050135">
    <property type="entry name" value="dGTPase-like"/>
</dbReference>
<dbReference type="EMBL" id="JPWF01000001">
    <property type="protein sequence ID" value="RCK39876.1"/>
    <property type="molecule type" value="Genomic_DNA"/>
</dbReference>
<evidence type="ECO:0000259" key="2">
    <source>
        <dbReference type="SMART" id="SM00471"/>
    </source>
</evidence>
<dbReference type="InterPro" id="IPR006674">
    <property type="entry name" value="HD_domain"/>
</dbReference>
<comment type="caution">
    <text evidence="3">The sequence shown here is derived from an EMBL/GenBank/DDBJ whole genome shotgun (WGS) entry which is preliminary data.</text>
</comment>
<dbReference type="GO" id="GO:0006203">
    <property type="term" value="P:dGTP catabolic process"/>
    <property type="evidence" value="ECO:0007669"/>
    <property type="project" value="TreeGrafter"/>
</dbReference>
<sequence>MSPKPQLDLFAPRAAAKPAAPQKDSAASKPSKDPGPEIGDLFDTNFNADDIAEWELLFRDVPQYNYHFKRAQIASAFDRPLHKKLIASHAFERLREISFLGAIDYLFHPNGKPANIRHSRYDHTIGVALLSQRYCRLMGLSDADCDLLGAAALLHDIGHGPFSHTLEPEFARRFNRNHHQLTNQIITGEVQLDLSVNHLLVKHNVDPDEVIALLSKKSNHPHASLFSGPVNIDTLEGISRTKTYVHPNHVHCHPRLLLEAAVKLDADSLKRLDKFWQLKEDIYRNFIFGPMCFATDHLCREFVVKNAPDFAADDFLLTEKAFLNSHPAFKKFLHSLKNRIELDGVADAVDHQISASASTFDLNEAKVPRREFHINTDVEVRCFADLSKRYYEEKHSFLRRVGSLTDPAQQAAAASLFD</sequence>
<feature type="domain" description="HD/PDEase" evidence="2">
    <location>
        <begin position="116"/>
        <end position="281"/>
    </location>
</feature>
<dbReference type="PANTHER" id="PTHR11373:SF4">
    <property type="entry name" value="DEOXYNUCLEOSIDE TRIPHOSPHATE TRIPHOSPHOHYDROLASE SAMHD1"/>
    <property type="match status" value="1"/>
</dbReference>
<feature type="compositionally biased region" description="Low complexity" evidence="1">
    <location>
        <begin position="11"/>
        <end position="29"/>
    </location>
</feature>